<accession>A0A451AAD3</accession>
<evidence type="ECO:0000256" key="3">
    <source>
        <dbReference type="SAM" id="SignalP"/>
    </source>
</evidence>
<dbReference type="Gene3D" id="3.40.50.2300">
    <property type="match status" value="2"/>
</dbReference>
<dbReference type="PANTHER" id="PTHR30483:SF37">
    <property type="entry name" value="ABC TRANSPORTER SUBSTRATE-BINDING PROTEIN"/>
    <property type="match status" value="1"/>
</dbReference>
<evidence type="ECO:0000256" key="2">
    <source>
        <dbReference type="ARBA" id="ARBA00022729"/>
    </source>
</evidence>
<feature type="signal peptide" evidence="3">
    <location>
        <begin position="1"/>
        <end position="25"/>
    </location>
</feature>
<dbReference type="CDD" id="cd06338">
    <property type="entry name" value="PBP1_ABC_ligand_binding-like"/>
    <property type="match status" value="1"/>
</dbReference>
<sequence>MKIRHIWRSVFLGIMFGAASTSAFAAKEIVVGASVAQTGKYSRTGQEQLNGIQMWVDDINASEGKLLGKTVRLVHYDDESQPATGAKLYEKLITDDQVDLLIGPYSSGVTLSASTIAEKYGIPMVSAGAAASKIWRRGYKNVFGLYTPAENYMDQILDFAKSKGLTKVALIYSDTTFPRGVAVGVREKVAALQMELVFEEEYGKASTDFAAIILKMRRKRPDIIVGGSYLPDSTAFMRQAKENRLEAKIFAFAVGPGLPDFGENLGVDANGVMGNSQWEPTLKMPGIQEFVDAYEDKYGHTPGYHAAGGYGAGQVIAEAVRKSGSVKSDEVRKALFELDITTIFGRYKVDDTGKQIGKPAYAIQWINGKRELILPEDENVATAISVYPFKSWSKD</sequence>
<feature type="domain" description="Leucine-binding protein" evidence="4">
    <location>
        <begin position="28"/>
        <end position="368"/>
    </location>
</feature>
<dbReference type="InterPro" id="IPR051010">
    <property type="entry name" value="BCAA_transport"/>
</dbReference>
<dbReference type="SUPFAM" id="SSF53822">
    <property type="entry name" value="Periplasmic binding protein-like I"/>
    <property type="match status" value="1"/>
</dbReference>
<dbReference type="InterPro" id="IPR028082">
    <property type="entry name" value="Peripla_BP_I"/>
</dbReference>
<keyword evidence="2 3" id="KW-0732">Signal</keyword>
<dbReference type="EMBL" id="CAADFW010000083">
    <property type="protein sequence ID" value="VFK63006.1"/>
    <property type="molecule type" value="Genomic_DNA"/>
</dbReference>
<comment type="similarity">
    <text evidence="1">Belongs to the leucine-binding protein family.</text>
</comment>
<dbReference type="AlphaFoldDB" id="A0A451AAD3"/>
<dbReference type="PANTHER" id="PTHR30483">
    <property type="entry name" value="LEUCINE-SPECIFIC-BINDING PROTEIN"/>
    <property type="match status" value="1"/>
</dbReference>
<feature type="chain" id="PRO_5019520079" evidence="3">
    <location>
        <begin position="26"/>
        <end position="395"/>
    </location>
</feature>
<dbReference type="Pfam" id="PF13458">
    <property type="entry name" value="Peripla_BP_6"/>
    <property type="match status" value="1"/>
</dbReference>
<evidence type="ECO:0000313" key="5">
    <source>
        <dbReference type="EMBL" id="VFK63006.1"/>
    </source>
</evidence>
<name>A0A451AAD3_9GAMM</name>
<protein>
    <submittedName>
        <fullName evidence="5">Branched-chain amino acid transport system substrate-binding protein</fullName>
    </submittedName>
</protein>
<evidence type="ECO:0000259" key="4">
    <source>
        <dbReference type="Pfam" id="PF13458"/>
    </source>
</evidence>
<gene>
    <name evidence="5" type="ORF">BECKTC1821F_GA0114240_10839</name>
</gene>
<reference evidence="5" key="1">
    <citation type="submission" date="2019-02" db="EMBL/GenBank/DDBJ databases">
        <authorList>
            <person name="Gruber-Vodicka R. H."/>
            <person name="Seah K. B. B."/>
        </authorList>
    </citation>
    <scope>NUCLEOTIDE SEQUENCE</scope>
    <source>
        <strain evidence="5">BECK_BZ126</strain>
    </source>
</reference>
<evidence type="ECO:0000256" key="1">
    <source>
        <dbReference type="ARBA" id="ARBA00010062"/>
    </source>
</evidence>
<dbReference type="InterPro" id="IPR028081">
    <property type="entry name" value="Leu-bd"/>
</dbReference>
<proteinExistence type="inferred from homology"/>
<organism evidence="5">
    <name type="scientific">Candidatus Kentrum sp. TC</name>
    <dbReference type="NCBI Taxonomy" id="2126339"/>
    <lineage>
        <taxon>Bacteria</taxon>
        <taxon>Pseudomonadati</taxon>
        <taxon>Pseudomonadota</taxon>
        <taxon>Gammaproteobacteria</taxon>
        <taxon>Candidatus Kentrum</taxon>
    </lineage>
</organism>